<organism evidence="2 3">
    <name type="scientific">Meloidogyne graminicola</name>
    <dbReference type="NCBI Taxonomy" id="189291"/>
    <lineage>
        <taxon>Eukaryota</taxon>
        <taxon>Metazoa</taxon>
        <taxon>Ecdysozoa</taxon>
        <taxon>Nematoda</taxon>
        <taxon>Chromadorea</taxon>
        <taxon>Rhabditida</taxon>
        <taxon>Tylenchina</taxon>
        <taxon>Tylenchomorpha</taxon>
        <taxon>Tylenchoidea</taxon>
        <taxon>Meloidogynidae</taxon>
        <taxon>Meloidogyninae</taxon>
        <taxon>Meloidogyne</taxon>
    </lineage>
</organism>
<protein>
    <submittedName>
        <fullName evidence="2">Uncharacterized protein</fullName>
    </submittedName>
</protein>
<accession>A0A8S9ZT80</accession>
<dbReference type="EMBL" id="JABEBT010000031">
    <property type="protein sequence ID" value="KAF7636351.1"/>
    <property type="molecule type" value="Genomic_DNA"/>
</dbReference>
<reference evidence="2" key="1">
    <citation type="journal article" date="2020" name="Ecol. Evol.">
        <title>Genome structure and content of the rice root-knot nematode (Meloidogyne graminicola).</title>
        <authorList>
            <person name="Phan N.T."/>
            <person name="Danchin E.G.J."/>
            <person name="Klopp C."/>
            <person name="Perfus-Barbeoch L."/>
            <person name="Kozlowski D.K."/>
            <person name="Koutsovoulos G.D."/>
            <person name="Lopez-Roques C."/>
            <person name="Bouchez O."/>
            <person name="Zahm M."/>
            <person name="Besnard G."/>
            <person name="Bellafiore S."/>
        </authorList>
    </citation>
    <scope>NUCLEOTIDE SEQUENCE</scope>
    <source>
        <strain evidence="2">VN-18</strain>
    </source>
</reference>
<name>A0A8S9ZT80_9BILA</name>
<proteinExistence type="predicted"/>
<dbReference type="AlphaFoldDB" id="A0A8S9ZT80"/>
<dbReference type="Proteomes" id="UP000605970">
    <property type="component" value="Unassembled WGS sequence"/>
</dbReference>
<keyword evidence="1" id="KW-0472">Membrane</keyword>
<sequence>MKFNYLFIFSIFINLINLIFSVISNTNINGVNKILTNIPLNGNKINNKTTKFGNFRNFSDQSKTMFKSLNNSRMPLASISKEKIKIPHAINNKNDLNEGFLPWQLTCGYDCLQSLALGFEMIFDFSEDEEPLEMYKKAGKSFKQRRMKLYLKYLNSIRVHSTLINQINKMFNIMSNQDIESQIGINETKYPKVVSRLRCWAVTIFLVNTLLALNEEEKSLLYEKFNIINTKLLIKMMAKDLENSDIMPQIKKTGLFVIDYLKTIFPFKNFYDGEFLKEMESSNEVKECFDDECIIN</sequence>
<evidence type="ECO:0000313" key="3">
    <source>
        <dbReference type="Proteomes" id="UP000605970"/>
    </source>
</evidence>
<keyword evidence="3" id="KW-1185">Reference proteome</keyword>
<evidence type="ECO:0000256" key="1">
    <source>
        <dbReference type="SAM" id="Phobius"/>
    </source>
</evidence>
<evidence type="ECO:0000313" key="2">
    <source>
        <dbReference type="EMBL" id="KAF7636351.1"/>
    </source>
</evidence>
<feature type="transmembrane region" description="Helical" evidence="1">
    <location>
        <begin position="6"/>
        <end position="23"/>
    </location>
</feature>
<gene>
    <name evidence="2" type="ORF">Mgra_00004337</name>
</gene>
<keyword evidence="1" id="KW-1133">Transmembrane helix</keyword>
<comment type="caution">
    <text evidence="2">The sequence shown here is derived from an EMBL/GenBank/DDBJ whole genome shotgun (WGS) entry which is preliminary data.</text>
</comment>
<keyword evidence="1" id="KW-0812">Transmembrane</keyword>